<keyword evidence="3" id="KW-1185">Reference proteome</keyword>
<feature type="compositionally biased region" description="Polar residues" evidence="1">
    <location>
        <begin position="153"/>
        <end position="170"/>
    </location>
</feature>
<feature type="region of interest" description="Disordered" evidence="1">
    <location>
        <begin position="32"/>
        <end position="51"/>
    </location>
</feature>
<organism evidence="2 3">
    <name type="scientific">Elysia chlorotica</name>
    <name type="common">Eastern emerald elysia</name>
    <name type="synonym">Sea slug</name>
    <dbReference type="NCBI Taxonomy" id="188477"/>
    <lineage>
        <taxon>Eukaryota</taxon>
        <taxon>Metazoa</taxon>
        <taxon>Spiralia</taxon>
        <taxon>Lophotrochozoa</taxon>
        <taxon>Mollusca</taxon>
        <taxon>Gastropoda</taxon>
        <taxon>Heterobranchia</taxon>
        <taxon>Euthyneura</taxon>
        <taxon>Panpulmonata</taxon>
        <taxon>Sacoglossa</taxon>
        <taxon>Placobranchoidea</taxon>
        <taxon>Plakobranchidae</taxon>
        <taxon>Elysia</taxon>
    </lineage>
</organism>
<feature type="region of interest" description="Disordered" evidence="1">
    <location>
        <begin position="80"/>
        <end position="368"/>
    </location>
</feature>
<accession>A0A3S1B1R8</accession>
<feature type="compositionally biased region" description="Basic and acidic residues" evidence="1">
    <location>
        <begin position="111"/>
        <end position="129"/>
    </location>
</feature>
<evidence type="ECO:0000313" key="3">
    <source>
        <dbReference type="Proteomes" id="UP000271974"/>
    </source>
</evidence>
<protein>
    <submittedName>
        <fullName evidence="2">Uncharacterized protein</fullName>
    </submittedName>
</protein>
<dbReference type="EMBL" id="RQTK01000554">
    <property type="protein sequence ID" value="RUS77760.1"/>
    <property type="molecule type" value="Genomic_DNA"/>
</dbReference>
<proteinExistence type="predicted"/>
<comment type="caution">
    <text evidence="2">The sequence shown here is derived from an EMBL/GenBank/DDBJ whole genome shotgun (WGS) entry which is preliminary data.</text>
</comment>
<evidence type="ECO:0000313" key="2">
    <source>
        <dbReference type="EMBL" id="RUS77760.1"/>
    </source>
</evidence>
<feature type="compositionally biased region" description="Low complexity" evidence="1">
    <location>
        <begin position="328"/>
        <end position="341"/>
    </location>
</feature>
<feature type="region of interest" description="Disordered" evidence="1">
    <location>
        <begin position="1"/>
        <end position="26"/>
    </location>
</feature>
<feature type="non-terminal residue" evidence="2">
    <location>
        <position position="1"/>
    </location>
</feature>
<sequence length="442" mass="47481">VDDVSTNPSKTRPTSEREGSFHLPAIVATKSDVMNLRSRPGSSAGVSSSEQNTEMLLGDIQGSLADAVALRTKSVDLNNNEFESTSSNTSFNMDMGAMRTNHDSSPSRQNHNMENKRGVQKGKNEHAFRNESQPPADSDVGDNHAEHVKSSRKSTSTSAGLSSTPSTILSQVIIEEDETERQTRGTPSTLSSSPSHSNPRLSSRNGQGDRSDAGAYIQRLPPLKPHGKSSNSPNTPGGIASTGKELSNSGRNKSPLRSKPEFTDFSSTKVNRQSMKISDTAVSGGITKKHQEANRIPHNPSGKKDASNPHHNNPSSKESKEKSHRFSAHGSFSSGSISNHGDPVLDNPDHGSFLPSLSNQRGKKAGSDVRVFNGDCGLEGTTENVGTREDTYALPSAIGLPKVWKQSIEKKKDPRGEPEVSAAAIARKHRRSRMNSNSIFSV</sequence>
<dbReference type="Proteomes" id="UP000271974">
    <property type="component" value="Unassembled WGS sequence"/>
</dbReference>
<name>A0A3S1B1R8_ELYCH</name>
<feature type="compositionally biased region" description="Low complexity" evidence="1">
    <location>
        <begin position="37"/>
        <end position="49"/>
    </location>
</feature>
<gene>
    <name evidence="2" type="ORF">EGW08_014465</name>
</gene>
<feature type="compositionally biased region" description="Polar residues" evidence="1">
    <location>
        <begin position="1"/>
        <end position="12"/>
    </location>
</feature>
<evidence type="ECO:0000256" key="1">
    <source>
        <dbReference type="SAM" id="MobiDB-lite"/>
    </source>
</evidence>
<reference evidence="2 3" key="1">
    <citation type="submission" date="2019-01" db="EMBL/GenBank/DDBJ databases">
        <title>A draft genome assembly of the solar-powered sea slug Elysia chlorotica.</title>
        <authorList>
            <person name="Cai H."/>
            <person name="Li Q."/>
            <person name="Fang X."/>
            <person name="Li J."/>
            <person name="Curtis N.E."/>
            <person name="Altenburger A."/>
            <person name="Shibata T."/>
            <person name="Feng M."/>
            <person name="Maeda T."/>
            <person name="Schwartz J.A."/>
            <person name="Shigenobu S."/>
            <person name="Lundholm N."/>
            <person name="Nishiyama T."/>
            <person name="Yang H."/>
            <person name="Hasebe M."/>
            <person name="Li S."/>
            <person name="Pierce S.K."/>
            <person name="Wang J."/>
        </authorList>
    </citation>
    <scope>NUCLEOTIDE SEQUENCE [LARGE SCALE GENOMIC DNA]</scope>
    <source>
        <strain evidence="2">EC2010</strain>
        <tissue evidence="2">Whole organism of an adult</tissue>
    </source>
</reference>
<feature type="compositionally biased region" description="Low complexity" evidence="1">
    <location>
        <begin position="80"/>
        <end position="92"/>
    </location>
</feature>
<feature type="compositionally biased region" description="Low complexity" evidence="1">
    <location>
        <begin position="186"/>
        <end position="205"/>
    </location>
</feature>
<dbReference type="AlphaFoldDB" id="A0A3S1B1R8"/>
<feature type="compositionally biased region" description="Polar residues" evidence="1">
    <location>
        <begin position="264"/>
        <end position="281"/>
    </location>
</feature>